<accession>A0AB73INQ2</accession>
<name>A0AB73INQ2_9BURK</name>
<gene>
    <name evidence="1" type="ORF">J2793_007111</name>
</gene>
<sequence>MLGSVLIGRGVATTEWPWMSLVAAQKWTGAPVRILVIQRLEMDWAEAGLSFF</sequence>
<dbReference type="Proteomes" id="UP001229486">
    <property type="component" value="Unassembled WGS sequence"/>
</dbReference>
<dbReference type="EMBL" id="JAURTK010000025">
    <property type="protein sequence ID" value="MDP9651636.1"/>
    <property type="molecule type" value="Genomic_DNA"/>
</dbReference>
<organism evidence="1 2">
    <name type="scientific">Paraburkholderia caledonica</name>
    <dbReference type="NCBI Taxonomy" id="134536"/>
    <lineage>
        <taxon>Bacteria</taxon>
        <taxon>Pseudomonadati</taxon>
        <taxon>Pseudomonadota</taxon>
        <taxon>Betaproteobacteria</taxon>
        <taxon>Burkholderiales</taxon>
        <taxon>Burkholderiaceae</taxon>
        <taxon>Paraburkholderia</taxon>
    </lineage>
</organism>
<protein>
    <submittedName>
        <fullName evidence="1">Uncharacterized protein</fullName>
    </submittedName>
</protein>
<comment type="caution">
    <text evidence="1">The sequence shown here is derived from an EMBL/GenBank/DDBJ whole genome shotgun (WGS) entry which is preliminary data.</text>
</comment>
<evidence type="ECO:0000313" key="2">
    <source>
        <dbReference type="Proteomes" id="UP001229486"/>
    </source>
</evidence>
<evidence type="ECO:0000313" key="1">
    <source>
        <dbReference type="EMBL" id="MDP9651636.1"/>
    </source>
</evidence>
<reference evidence="1" key="1">
    <citation type="submission" date="2023-07" db="EMBL/GenBank/DDBJ databases">
        <title>Sorghum-associated microbial communities from plants grown in Nebraska, USA.</title>
        <authorList>
            <person name="Schachtman D."/>
        </authorList>
    </citation>
    <scope>NUCLEOTIDE SEQUENCE</scope>
    <source>
        <strain evidence="1">DS1061</strain>
    </source>
</reference>
<proteinExistence type="predicted"/>
<dbReference type="RefSeq" id="WP_392396197.1">
    <property type="nucleotide sequence ID" value="NZ_JAURTK010000025.1"/>
</dbReference>
<dbReference type="AlphaFoldDB" id="A0AB73INQ2"/>